<evidence type="ECO:0000313" key="1">
    <source>
        <dbReference type="EMBL" id="JAE18848.1"/>
    </source>
</evidence>
<dbReference type="AlphaFoldDB" id="A0A0A9GDT4"/>
<sequence length="27" mass="3574">MCVVDDRFIEYCLIYHFRLKLRFFWEM</sequence>
<reference evidence="1" key="2">
    <citation type="journal article" date="2015" name="Data Brief">
        <title>Shoot transcriptome of the giant reed, Arundo donax.</title>
        <authorList>
            <person name="Barrero R.A."/>
            <person name="Guerrero F.D."/>
            <person name="Moolhuijzen P."/>
            <person name="Goolsby J.A."/>
            <person name="Tidwell J."/>
            <person name="Bellgard S.E."/>
            <person name="Bellgard M.I."/>
        </authorList>
    </citation>
    <scope>NUCLEOTIDE SEQUENCE</scope>
    <source>
        <tissue evidence="1">Shoot tissue taken approximately 20 cm above the soil surface</tissue>
    </source>
</reference>
<protein>
    <submittedName>
        <fullName evidence="1">Uncharacterized protein</fullName>
    </submittedName>
</protein>
<proteinExistence type="predicted"/>
<dbReference type="EMBL" id="GBRH01179048">
    <property type="protein sequence ID" value="JAE18848.1"/>
    <property type="molecule type" value="Transcribed_RNA"/>
</dbReference>
<organism evidence="1">
    <name type="scientific">Arundo donax</name>
    <name type="common">Giant reed</name>
    <name type="synonym">Donax arundinaceus</name>
    <dbReference type="NCBI Taxonomy" id="35708"/>
    <lineage>
        <taxon>Eukaryota</taxon>
        <taxon>Viridiplantae</taxon>
        <taxon>Streptophyta</taxon>
        <taxon>Embryophyta</taxon>
        <taxon>Tracheophyta</taxon>
        <taxon>Spermatophyta</taxon>
        <taxon>Magnoliopsida</taxon>
        <taxon>Liliopsida</taxon>
        <taxon>Poales</taxon>
        <taxon>Poaceae</taxon>
        <taxon>PACMAD clade</taxon>
        <taxon>Arundinoideae</taxon>
        <taxon>Arundineae</taxon>
        <taxon>Arundo</taxon>
    </lineage>
</organism>
<reference evidence="1" key="1">
    <citation type="submission" date="2014-09" db="EMBL/GenBank/DDBJ databases">
        <authorList>
            <person name="Magalhaes I.L.F."/>
            <person name="Oliveira U."/>
            <person name="Santos F.R."/>
            <person name="Vidigal T.H.D.A."/>
            <person name="Brescovit A.D."/>
            <person name="Santos A.J."/>
        </authorList>
    </citation>
    <scope>NUCLEOTIDE SEQUENCE</scope>
    <source>
        <tissue evidence="1">Shoot tissue taken approximately 20 cm above the soil surface</tissue>
    </source>
</reference>
<name>A0A0A9GDT4_ARUDO</name>
<accession>A0A0A9GDT4</accession>